<protein>
    <submittedName>
        <fullName evidence="3">Uncharacterized protein</fullName>
    </submittedName>
</protein>
<evidence type="ECO:0000256" key="2">
    <source>
        <dbReference type="SAM" id="MobiDB-lite"/>
    </source>
</evidence>
<evidence type="ECO:0000313" key="5">
    <source>
        <dbReference type="Proteomes" id="UP000051952"/>
    </source>
</evidence>
<dbReference type="VEuPathDB" id="TriTrypDB:BSAL_80285"/>
<sequence length="488" mass="56221">VGAPSVMEGLLWGTLHQQSQILTAALDKNVSIQNTLKGTIVDKSGEIDRLQRVIATLEQRIQLLKVQAAKNTMAMESEALRIKKEGDQFKKLYEDHLMSDKNTTKRIVNAKGQIATAEERERTLKEEIASRQQSIGDLTDQLKVLKSRLEEEQTASAAIARERQGLLQARDTEATKVSRLQLEAKDREEALQNAKESLLLLKKEMREKNVAETETQQKTWKLEVELHIAQNVISELRQREAELSKIAKDAECCREDLQEEVHRLRDEIADNQAQMSRRLEDSKQELTAAKSMLKDERHKLMTQENEVERLRIVDLKMQSLEQNFTNYAASKIAQREAGEEEERMLGACLEALDNDPFTIPQEREGEAQLQLYLRELQHAKEQYEVEERLRKRGGANGKGSAKPQDDENSNKKKLVLLLKSRLTDIQLFSCRNRLQQMALERQNRNQALELRQLKASQETLLQELSQLRLQCESLAHRNSELEIERKQF</sequence>
<feature type="coiled-coil region" evidence="1">
    <location>
        <begin position="436"/>
        <end position="484"/>
    </location>
</feature>
<feature type="coiled-coil region" evidence="1">
    <location>
        <begin position="247"/>
        <end position="313"/>
    </location>
</feature>
<accession>A0A0S4IYE9</accession>
<dbReference type="EMBL" id="CYKH01000877">
    <property type="protein sequence ID" value="CUG56590.1"/>
    <property type="molecule type" value="Genomic_DNA"/>
</dbReference>
<feature type="coiled-coil region" evidence="1">
    <location>
        <begin position="107"/>
        <end position="211"/>
    </location>
</feature>
<evidence type="ECO:0000313" key="4">
    <source>
        <dbReference type="EMBL" id="CUG56590.1"/>
    </source>
</evidence>
<feature type="coiled-coil region" evidence="1">
    <location>
        <begin position="40"/>
        <end position="67"/>
    </location>
</feature>
<reference evidence="5" key="2">
    <citation type="submission" date="2015-09" db="EMBL/GenBank/DDBJ databases">
        <authorList>
            <consortium name="Pathogen Informatics"/>
        </authorList>
    </citation>
    <scope>NUCLEOTIDE SEQUENCE [LARGE SCALE GENOMIC DNA]</scope>
    <source>
        <strain evidence="5">Lake Konstanz</strain>
    </source>
</reference>
<evidence type="ECO:0000256" key="1">
    <source>
        <dbReference type="SAM" id="Coils"/>
    </source>
</evidence>
<dbReference type="AlphaFoldDB" id="A0A0S4IYE9"/>
<feature type="region of interest" description="Disordered" evidence="2">
    <location>
        <begin position="387"/>
        <end position="409"/>
    </location>
</feature>
<keyword evidence="1" id="KW-0175">Coiled coil</keyword>
<reference evidence="3" key="1">
    <citation type="submission" date="2015-09" db="EMBL/GenBank/DDBJ databases">
        <authorList>
            <person name="Jackson K.R."/>
            <person name="Lunt B.L."/>
            <person name="Fisher J.N.B."/>
            <person name="Gardner A.V."/>
            <person name="Bailey M.E."/>
            <person name="Deus L.M."/>
            <person name="Earl A.S."/>
            <person name="Gibby P.D."/>
            <person name="Hartmann K.A."/>
            <person name="Liu J.E."/>
            <person name="Manci A.M."/>
            <person name="Nielsen D.A."/>
            <person name="Solomon M.B."/>
            <person name="Breakwell D.P."/>
            <person name="Burnett S.H."/>
            <person name="Grose J.H."/>
        </authorList>
    </citation>
    <scope>NUCLEOTIDE SEQUENCE [LARGE SCALE GENOMIC DNA]</scope>
    <source>
        <strain evidence="3">Lake Konstanz</strain>
    </source>
</reference>
<evidence type="ECO:0000313" key="3">
    <source>
        <dbReference type="EMBL" id="CUG50290.1"/>
    </source>
</evidence>
<feature type="non-terminal residue" evidence="3">
    <location>
        <position position="1"/>
    </location>
</feature>
<dbReference type="EMBL" id="CYKH01000846">
    <property type="protein sequence ID" value="CUG50290.1"/>
    <property type="molecule type" value="Genomic_DNA"/>
</dbReference>
<proteinExistence type="predicted"/>
<keyword evidence="5" id="KW-1185">Reference proteome</keyword>
<dbReference type="Proteomes" id="UP000051952">
    <property type="component" value="Unassembled WGS sequence"/>
</dbReference>
<organism evidence="3 5">
    <name type="scientific">Bodo saltans</name>
    <name type="common">Flagellated protozoan</name>
    <dbReference type="NCBI Taxonomy" id="75058"/>
    <lineage>
        <taxon>Eukaryota</taxon>
        <taxon>Discoba</taxon>
        <taxon>Euglenozoa</taxon>
        <taxon>Kinetoplastea</taxon>
        <taxon>Metakinetoplastina</taxon>
        <taxon>Eubodonida</taxon>
        <taxon>Bodonidae</taxon>
        <taxon>Bodo</taxon>
    </lineage>
</organism>
<gene>
    <name evidence="3" type="ORF">BSAL_80285</name>
    <name evidence="4" type="ORF">BSAL_81395</name>
</gene>
<dbReference type="VEuPathDB" id="TriTrypDB:BSAL_81395"/>
<feature type="non-terminal residue" evidence="3">
    <location>
        <position position="488"/>
    </location>
</feature>
<name>A0A0S4IYE9_BODSA</name>